<dbReference type="SUPFAM" id="SSF101801">
    <property type="entry name" value="Surface presentation of antigens (SPOA)"/>
    <property type="match status" value="1"/>
</dbReference>
<dbReference type="GO" id="GO:0006935">
    <property type="term" value="P:chemotaxis"/>
    <property type="evidence" value="ECO:0007669"/>
    <property type="project" value="UniProtKB-KW"/>
</dbReference>
<dbReference type="PATRIC" id="fig|1261131.3.peg.249"/>
<dbReference type="Gene3D" id="2.30.330.10">
    <property type="entry name" value="SpoA-like"/>
    <property type="match status" value="1"/>
</dbReference>
<comment type="function">
    <text evidence="7">FliN is one of three proteins (FliG, FliN, FliM) that form the rotor-mounted switch complex (C ring), located at the base of the basal body. This complex interacts with the CheY and CheZ chemotaxis proteins, in addition to contacting components of the motor that determine the direction of flagellar rotation.</text>
</comment>
<dbReference type="GO" id="GO:0009425">
    <property type="term" value="C:bacterial-type flagellum basal body"/>
    <property type="evidence" value="ECO:0007669"/>
    <property type="project" value="UniProtKB-SubCell"/>
</dbReference>
<evidence type="ECO:0000313" key="9">
    <source>
        <dbReference type="EMBL" id="AHA27633.1"/>
    </source>
</evidence>
<keyword evidence="7" id="KW-0975">Bacterial flagellum</keyword>
<evidence type="ECO:0000313" key="10">
    <source>
        <dbReference type="Proteomes" id="UP000017862"/>
    </source>
</evidence>
<evidence type="ECO:0000256" key="3">
    <source>
        <dbReference type="ARBA" id="ARBA00022475"/>
    </source>
</evidence>
<dbReference type="EMBL" id="CP006604">
    <property type="protein sequence ID" value="AHA27633.1"/>
    <property type="molecule type" value="Genomic_DNA"/>
</dbReference>
<dbReference type="GO" id="GO:0071973">
    <property type="term" value="P:bacterial-type flagellum-dependent cell motility"/>
    <property type="evidence" value="ECO:0007669"/>
    <property type="project" value="UniProtKB-UniRule"/>
</dbReference>
<proteinExistence type="inferred from homology"/>
<sequence>MNIDTTYNEDNSFNKEKKIPMDNNILKNDSTNNNNNIFEKSSTNKVNNLEQSNDNIDLIMNIPINFQVILGSCSMQIAELVNLSKGDIIKLDRRIGEHVEININNQKIAKGEITIMDDDTRFGVKIVEIIHSS</sequence>
<dbReference type="STRING" id="1261131.lam_262"/>
<keyword evidence="9" id="KW-0969">Cilium</keyword>
<dbReference type="InterPro" id="IPR001543">
    <property type="entry name" value="FliN-like_C"/>
</dbReference>
<dbReference type="AlphaFoldDB" id="U6B4T3"/>
<dbReference type="KEGG" id="lar:lam_262"/>
<evidence type="ECO:0000256" key="4">
    <source>
        <dbReference type="ARBA" id="ARBA00022500"/>
    </source>
</evidence>
<comment type="subcellular location">
    <subcellularLocation>
        <location evidence="7">Cell membrane</location>
        <topology evidence="7">Peripheral membrane protein</topology>
        <orientation evidence="7">Cytoplasmic side</orientation>
    </subcellularLocation>
    <subcellularLocation>
        <location evidence="7">Bacterial flagellum basal body</location>
    </subcellularLocation>
</comment>
<reference evidence="9 10" key="1">
    <citation type="journal article" date="2014" name="Mol. Plant Microbe Interact.">
        <title>The complete genome sequence of Candidatus Liberibacter americanus, associated with citrus Huanglongbing.</title>
        <authorList>
            <person name="Wulff N.A."/>
            <person name="Zhang S."/>
            <person name="Setubal J.C."/>
            <person name="Almeida N.F."/>
            <person name="Martins E.C."/>
            <person name="Harakava R."/>
            <person name="Kumar D."/>
            <person name="Rangel L.T."/>
            <person name="Foissac X."/>
            <person name="Bove J."/>
            <person name="Gabriel D.W."/>
        </authorList>
    </citation>
    <scope>NUCLEOTIDE SEQUENCE [LARGE SCALE GENOMIC DNA]</scope>
    <source>
        <strain evidence="9 10">Sao Paulo</strain>
    </source>
</reference>
<comment type="similarity">
    <text evidence="1 7">Belongs to the FliN/MopA/SpaO family.</text>
</comment>
<evidence type="ECO:0000256" key="1">
    <source>
        <dbReference type="ARBA" id="ARBA00009226"/>
    </source>
</evidence>
<evidence type="ECO:0000256" key="5">
    <source>
        <dbReference type="ARBA" id="ARBA00022779"/>
    </source>
</evidence>
<dbReference type="PANTHER" id="PTHR43484">
    <property type="match status" value="1"/>
</dbReference>
<dbReference type="InterPro" id="IPR001172">
    <property type="entry name" value="FliN_T3SS_HrcQb"/>
</dbReference>
<dbReference type="GO" id="GO:0003774">
    <property type="term" value="F:cytoskeletal motor activity"/>
    <property type="evidence" value="ECO:0007669"/>
    <property type="project" value="UniProtKB-UniRule"/>
</dbReference>
<dbReference type="Proteomes" id="UP000017862">
    <property type="component" value="Chromosome"/>
</dbReference>
<evidence type="ECO:0000256" key="2">
    <source>
        <dbReference type="ARBA" id="ARBA00021897"/>
    </source>
</evidence>
<dbReference type="GO" id="GO:0005886">
    <property type="term" value="C:plasma membrane"/>
    <property type="evidence" value="ECO:0007669"/>
    <property type="project" value="UniProtKB-SubCell"/>
</dbReference>
<gene>
    <name evidence="9" type="primary">fliN</name>
    <name evidence="9" type="ORF">lam_262</name>
</gene>
<keyword evidence="9" id="KW-0966">Cell projection</keyword>
<dbReference type="NCBIfam" id="TIGR02480">
    <property type="entry name" value="fliN"/>
    <property type="match status" value="1"/>
</dbReference>
<organism evidence="9 10">
    <name type="scientific">Candidatus Liberibacter americanus str. Sao Paulo</name>
    <dbReference type="NCBI Taxonomy" id="1261131"/>
    <lineage>
        <taxon>Bacteria</taxon>
        <taxon>Pseudomonadati</taxon>
        <taxon>Pseudomonadota</taxon>
        <taxon>Alphaproteobacteria</taxon>
        <taxon>Hyphomicrobiales</taxon>
        <taxon>Rhizobiaceae</taxon>
        <taxon>Liberibacter</taxon>
    </lineage>
</organism>
<evidence type="ECO:0000259" key="8">
    <source>
        <dbReference type="Pfam" id="PF01052"/>
    </source>
</evidence>
<name>U6B4T3_9HYPH</name>
<keyword evidence="5 7" id="KW-0283">Flagellar rotation</keyword>
<protein>
    <recommendedName>
        <fullName evidence="2 7">Flagellar motor switch protein FliN</fullName>
    </recommendedName>
</protein>
<feature type="domain" description="Flagellar motor switch protein FliN-like C-terminal" evidence="8">
    <location>
        <begin position="58"/>
        <end position="130"/>
    </location>
</feature>
<dbReference type="Pfam" id="PF01052">
    <property type="entry name" value="FliMN_C"/>
    <property type="match status" value="1"/>
</dbReference>
<dbReference type="InterPro" id="IPR051469">
    <property type="entry name" value="FliN/MopA/SpaO"/>
</dbReference>
<dbReference type="RefSeq" id="WP_007556888.1">
    <property type="nucleotide sequence ID" value="NC_022793.1"/>
</dbReference>
<keyword evidence="10" id="KW-1185">Reference proteome</keyword>
<keyword evidence="4 7" id="KW-0145">Chemotaxis</keyword>
<keyword evidence="3 7" id="KW-1003">Cell membrane</keyword>
<keyword evidence="9" id="KW-0282">Flagellum</keyword>
<evidence type="ECO:0000256" key="7">
    <source>
        <dbReference type="RuleBase" id="RU362074"/>
    </source>
</evidence>
<dbReference type="InterPro" id="IPR036429">
    <property type="entry name" value="SpoA-like_sf"/>
</dbReference>
<dbReference type="PRINTS" id="PR00956">
    <property type="entry name" value="FLGMOTORFLIN"/>
</dbReference>
<keyword evidence="6 7" id="KW-0472">Membrane</keyword>
<dbReference type="HOGENOM" id="CLU_097058_5_0_5"/>
<dbReference type="PANTHER" id="PTHR43484:SF1">
    <property type="entry name" value="FLAGELLAR MOTOR SWITCH PROTEIN FLIN"/>
    <property type="match status" value="1"/>
</dbReference>
<accession>U6B4T3</accession>
<evidence type="ECO:0000256" key="6">
    <source>
        <dbReference type="ARBA" id="ARBA00023136"/>
    </source>
</evidence>
<dbReference type="InterPro" id="IPR012826">
    <property type="entry name" value="FliN"/>
</dbReference>
<dbReference type="eggNOG" id="COG1886">
    <property type="taxonomic scope" value="Bacteria"/>
</dbReference>